<dbReference type="AlphaFoldDB" id="B6K395"/>
<organism evidence="2 3">
    <name type="scientific">Schizosaccharomyces japonicus (strain yFS275 / FY16936)</name>
    <name type="common">Fission yeast</name>
    <dbReference type="NCBI Taxonomy" id="402676"/>
    <lineage>
        <taxon>Eukaryota</taxon>
        <taxon>Fungi</taxon>
        <taxon>Dikarya</taxon>
        <taxon>Ascomycota</taxon>
        <taxon>Taphrinomycotina</taxon>
        <taxon>Schizosaccharomycetes</taxon>
        <taxon>Schizosaccharomycetales</taxon>
        <taxon>Schizosaccharomycetaceae</taxon>
        <taxon>Schizosaccharomyces</taxon>
    </lineage>
</organism>
<dbReference type="JaponicusDB" id="SJAG_03078"/>
<protein>
    <submittedName>
        <fullName evidence="2">Uncharacterized protein</fullName>
    </submittedName>
</protein>
<feature type="compositionally biased region" description="Polar residues" evidence="1">
    <location>
        <begin position="39"/>
        <end position="59"/>
    </location>
</feature>
<dbReference type="HOGENOM" id="CLU_912632_0_0_1"/>
<dbReference type="VEuPathDB" id="FungiDB:SJAG_03078"/>
<feature type="region of interest" description="Disordered" evidence="1">
    <location>
        <begin position="1"/>
        <end position="59"/>
    </location>
</feature>
<gene>
    <name evidence="2" type="ORF">SJAG_03078</name>
</gene>
<dbReference type="Proteomes" id="UP000001744">
    <property type="component" value="Unassembled WGS sequence"/>
</dbReference>
<accession>B6K395</accession>
<feature type="compositionally biased region" description="Polar residues" evidence="1">
    <location>
        <begin position="85"/>
        <end position="99"/>
    </location>
</feature>
<keyword evidence="3" id="KW-1185">Reference proteome</keyword>
<evidence type="ECO:0000256" key="1">
    <source>
        <dbReference type="SAM" id="MobiDB-lite"/>
    </source>
</evidence>
<evidence type="ECO:0000313" key="2">
    <source>
        <dbReference type="EMBL" id="EEB07952.2"/>
    </source>
</evidence>
<sequence length="305" mass="33650">MKRNAESAETLFQNTSPPPSNNAFVPGRKRTRFDAHTAPRTQWSSGCFPLQNGSFTNMNAPSFRARKRSRPPSPDTFPETALVADSQQQLQNGSVVSQNSEEEEAFPHKRGRLSTPQQDEACQIIDMNTGEVLESFPSSTVQNSTDSKALVHHPHRNNRVHILPFPTNNRSNNLAHPSFSAASSLTLHPQLYSPGSQCRHLICYPSNSDKVGAPYVIEPDSSKRWGTVHQEPASSVLIEELDDEELDTERNANATPPSVVYEEQQPTDMTIMPTEAHTSPLFTHPLPNAALVAADADDSEMELDA</sequence>
<feature type="region of interest" description="Disordered" evidence="1">
    <location>
        <begin position="244"/>
        <end position="265"/>
    </location>
</feature>
<feature type="region of interest" description="Disordered" evidence="1">
    <location>
        <begin position="85"/>
        <end position="117"/>
    </location>
</feature>
<reference evidence="2 3" key="1">
    <citation type="journal article" date="2011" name="Science">
        <title>Comparative functional genomics of the fission yeasts.</title>
        <authorList>
            <person name="Rhind N."/>
            <person name="Chen Z."/>
            <person name="Yassour M."/>
            <person name="Thompson D.A."/>
            <person name="Haas B.J."/>
            <person name="Habib N."/>
            <person name="Wapinski I."/>
            <person name="Roy S."/>
            <person name="Lin M.F."/>
            <person name="Heiman D.I."/>
            <person name="Young S.K."/>
            <person name="Furuya K."/>
            <person name="Guo Y."/>
            <person name="Pidoux A."/>
            <person name="Chen H.M."/>
            <person name="Robbertse B."/>
            <person name="Goldberg J.M."/>
            <person name="Aoki K."/>
            <person name="Bayne E.H."/>
            <person name="Berlin A.M."/>
            <person name="Desjardins C.A."/>
            <person name="Dobbs E."/>
            <person name="Dukaj L."/>
            <person name="Fan L."/>
            <person name="FitzGerald M.G."/>
            <person name="French C."/>
            <person name="Gujja S."/>
            <person name="Hansen K."/>
            <person name="Keifenheim D."/>
            <person name="Levin J.Z."/>
            <person name="Mosher R.A."/>
            <person name="Mueller C.A."/>
            <person name="Pfiffner J."/>
            <person name="Priest M."/>
            <person name="Russ C."/>
            <person name="Smialowska A."/>
            <person name="Swoboda P."/>
            <person name="Sykes S.M."/>
            <person name="Vaughn M."/>
            <person name="Vengrova S."/>
            <person name="Yoder R."/>
            <person name="Zeng Q."/>
            <person name="Allshire R."/>
            <person name="Baulcombe D."/>
            <person name="Birren B.W."/>
            <person name="Brown W."/>
            <person name="Ekwall K."/>
            <person name="Kellis M."/>
            <person name="Leatherwood J."/>
            <person name="Levin H."/>
            <person name="Margalit H."/>
            <person name="Martienssen R."/>
            <person name="Nieduszynski C.A."/>
            <person name="Spatafora J.W."/>
            <person name="Friedman N."/>
            <person name="Dalgaard J.Z."/>
            <person name="Baumann P."/>
            <person name="Niki H."/>
            <person name="Regev A."/>
            <person name="Nusbaum C."/>
        </authorList>
    </citation>
    <scope>NUCLEOTIDE SEQUENCE [LARGE SCALE GENOMIC DNA]</scope>
    <source>
        <strain evidence="3">yFS275 / FY16936</strain>
    </source>
</reference>
<name>B6K395_SCHJY</name>
<dbReference type="EMBL" id="KE651167">
    <property type="protein sequence ID" value="EEB07952.2"/>
    <property type="molecule type" value="Genomic_DNA"/>
</dbReference>
<dbReference type="GeneID" id="7048993"/>
<dbReference type="RefSeq" id="XP_002174245.2">
    <property type="nucleotide sequence ID" value="XM_002174209.2"/>
</dbReference>
<proteinExistence type="predicted"/>
<evidence type="ECO:0000313" key="3">
    <source>
        <dbReference type="Proteomes" id="UP000001744"/>
    </source>
</evidence>